<feature type="compositionally biased region" description="Basic residues" evidence="1">
    <location>
        <begin position="1"/>
        <end position="11"/>
    </location>
</feature>
<evidence type="ECO:0000256" key="1">
    <source>
        <dbReference type="SAM" id="MobiDB-lite"/>
    </source>
</evidence>
<name>A0A1R3HM41_COCAP</name>
<accession>A0A1R3HM41</accession>
<gene>
    <name evidence="2" type="ORF">CCACVL1_18214</name>
</gene>
<sequence>MSSGRVGKKSKKNIESKPKPPSLKDKQEMVDKEEQIDAIDAMNDEQLKEYLNNRPEELKSVKIQKSKPKQKVQSIVKPKLSTYSGIMASVWKFHKEDDDKEFSTRSDS</sequence>
<dbReference type="EMBL" id="AWWV01011609">
    <property type="protein sequence ID" value="OMO71446.1"/>
    <property type="molecule type" value="Genomic_DNA"/>
</dbReference>
<feature type="region of interest" description="Disordered" evidence="1">
    <location>
        <begin position="1"/>
        <end position="31"/>
    </location>
</feature>
<protein>
    <submittedName>
        <fullName evidence="2">Uncharacterized protein</fullName>
    </submittedName>
</protein>
<feature type="compositionally biased region" description="Basic and acidic residues" evidence="1">
    <location>
        <begin position="12"/>
        <end position="31"/>
    </location>
</feature>
<comment type="caution">
    <text evidence="2">The sequence shown here is derived from an EMBL/GenBank/DDBJ whole genome shotgun (WGS) entry which is preliminary data.</text>
</comment>
<dbReference type="OrthoDB" id="777324at2759"/>
<keyword evidence="3" id="KW-1185">Reference proteome</keyword>
<dbReference type="Proteomes" id="UP000188268">
    <property type="component" value="Unassembled WGS sequence"/>
</dbReference>
<evidence type="ECO:0000313" key="3">
    <source>
        <dbReference type="Proteomes" id="UP000188268"/>
    </source>
</evidence>
<proteinExistence type="predicted"/>
<reference evidence="2 3" key="1">
    <citation type="submission" date="2013-09" db="EMBL/GenBank/DDBJ databases">
        <title>Corchorus capsularis genome sequencing.</title>
        <authorList>
            <person name="Alam M."/>
            <person name="Haque M.S."/>
            <person name="Islam M.S."/>
            <person name="Emdad E.M."/>
            <person name="Islam M.M."/>
            <person name="Ahmed B."/>
            <person name="Halim A."/>
            <person name="Hossen Q.M.M."/>
            <person name="Hossain M.Z."/>
            <person name="Ahmed R."/>
            <person name="Khan M.M."/>
            <person name="Islam R."/>
            <person name="Rashid M.M."/>
            <person name="Khan S.A."/>
            <person name="Rahman M.S."/>
            <person name="Alam M."/>
        </authorList>
    </citation>
    <scope>NUCLEOTIDE SEQUENCE [LARGE SCALE GENOMIC DNA]</scope>
    <source>
        <strain evidence="3">cv. CVL-1</strain>
        <tissue evidence="2">Whole seedling</tissue>
    </source>
</reference>
<dbReference type="Gramene" id="OMO71446">
    <property type="protein sequence ID" value="OMO71446"/>
    <property type="gene ID" value="CCACVL1_18214"/>
</dbReference>
<evidence type="ECO:0000313" key="2">
    <source>
        <dbReference type="EMBL" id="OMO71446.1"/>
    </source>
</evidence>
<organism evidence="2 3">
    <name type="scientific">Corchorus capsularis</name>
    <name type="common">Jute</name>
    <dbReference type="NCBI Taxonomy" id="210143"/>
    <lineage>
        <taxon>Eukaryota</taxon>
        <taxon>Viridiplantae</taxon>
        <taxon>Streptophyta</taxon>
        <taxon>Embryophyta</taxon>
        <taxon>Tracheophyta</taxon>
        <taxon>Spermatophyta</taxon>
        <taxon>Magnoliopsida</taxon>
        <taxon>eudicotyledons</taxon>
        <taxon>Gunneridae</taxon>
        <taxon>Pentapetalae</taxon>
        <taxon>rosids</taxon>
        <taxon>malvids</taxon>
        <taxon>Malvales</taxon>
        <taxon>Malvaceae</taxon>
        <taxon>Grewioideae</taxon>
        <taxon>Apeibeae</taxon>
        <taxon>Corchorus</taxon>
    </lineage>
</organism>
<dbReference type="AlphaFoldDB" id="A0A1R3HM41"/>